<dbReference type="InterPro" id="IPR000889">
    <property type="entry name" value="Glutathione_peroxidase"/>
</dbReference>
<comment type="similarity">
    <text evidence="1">Belongs to the glutathione peroxidase family.</text>
</comment>
<proteinExistence type="inferred from homology"/>
<name>A0A9Q2D019_9STAP</name>
<evidence type="ECO:0000313" key="5">
    <source>
        <dbReference type="EMBL" id="MBB5176290.1"/>
    </source>
</evidence>
<dbReference type="Pfam" id="PF00255">
    <property type="entry name" value="GSHPx"/>
    <property type="match status" value="1"/>
</dbReference>
<reference evidence="5 6" key="1">
    <citation type="submission" date="2020-08" db="EMBL/GenBank/DDBJ databases">
        <title>Genomic Encyclopedia of Type Strains, Phase IV (KMG-IV): sequencing the most valuable type-strain genomes for metagenomic binning, comparative biology and taxonomic classification.</title>
        <authorList>
            <person name="Goeker M."/>
        </authorList>
    </citation>
    <scope>NUCLEOTIDE SEQUENCE [LARGE SCALE GENOMIC DNA]</scope>
    <source>
        <strain evidence="5 6">DSM 19163</strain>
    </source>
</reference>
<keyword evidence="6" id="KW-1185">Reference proteome</keyword>
<dbReference type="RefSeq" id="WP_183674501.1">
    <property type="nucleotide sequence ID" value="NZ_CBCRYX010000005.1"/>
</dbReference>
<dbReference type="PANTHER" id="PTHR11592">
    <property type="entry name" value="GLUTATHIONE PEROXIDASE"/>
    <property type="match status" value="1"/>
</dbReference>
<keyword evidence="3 5" id="KW-0575">Peroxidase</keyword>
<dbReference type="Proteomes" id="UP000579136">
    <property type="component" value="Unassembled WGS sequence"/>
</dbReference>
<evidence type="ECO:0000256" key="3">
    <source>
        <dbReference type="ARBA" id="ARBA00022559"/>
    </source>
</evidence>
<evidence type="ECO:0000256" key="1">
    <source>
        <dbReference type="ARBA" id="ARBA00006926"/>
    </source>
</evidence>
<evidence type="ECO:0000313" key="6">
    <source>
        <dbReference type="Proteomes" id="UP000579136"/>
    </source>
</evidence>
<gene>
    <name evidence="5" type="ORF">HNQ45_001177</name>
</gene>
<dbReference type="PIRSF" id="PIRSF000303">
    <property type="entry name" value="Glutathion_perox"/>
    <property type="match status" value="1"/>
</dbReference>
<dbReference type="Gene3D" id="3.40.30.10">
    <property type="entry name" value="Glutaredoxin"/>
    <property type="match status" value="1"/>
</dbReference>
<comment type="caution">
    <text evidence="5">The sequence shown here is derived from an EMBL/GenBank/DDBJ whole genome shotgun (WGS) entry which is preliminary data.</text>
</comment>
<dbReference type="PANTHER" id="PTHR11592:SF78">
    <property type="entry name" value="GLUTATHIONE PEROXIDASE"/>
    <property type="match status" value="1"/>
</dbReference>
<accession>A0A9Q2D019</accession>
<dbReference type="AlphaFoldDB" id="A0A9Q2D019"/>
<dbReference type="PROSITE" id="PS51355">
    <property type="entry name" value="GLUTATHIONE_PEROXID_3"/>
    <property type="match status" value="1"/>
</dbReference>
<dbReference type="SUPFAM" id="SSF52833">
    <property type="entry name" value="Thioredoxin-like"/>
    <property type="match status" value="1"/>
</dbReference>
<dbReference type="GO" id="GO:0004601">
    <property type="term" value="F:peroxidase activity"/>
    <property type="evidence" value="ECO:0007669"/>
    <property type="project" value="UniProtKB-KW"/>
</dbReference>
<sequence length="165" mass="19286">MGKEFYNLKARDIHKNLVKMSEFKGQVLLIVTISSDITDVPQLTILEKLYENYKKDGLNILLFPTDQFKEKEALSSSNLDHALHNSLSIQLPLMEKVDVKGDTKHPIFSYLTEDKFKIFKNEVKLNFTMFVVSREGKIAKRINNTHITYDNLYKILEPYLYDTHQ</sequence>
<evidence type="ECO:0000256" key="4">
    <source>
        <dbReference type="ARBA" id="ARBA00023002"/>
    </source>
</evidence>
<dbReference type="InterPro" id="IPR036249">
    <property type="entry name" value="Thioredoxin-like_sf"/>
</dbReference>
<dbReference type="GO" id="GO:0006979">
    <property type="term" value="P:response to oxidative stress"/>
    <property type="evidence" value="ECO:0007669"/>
    <property type="project" value="InterPro"/>
</dbReference>
<evidence type="ECO:0000256" key="2">
    <source>
        <dbReference type="ARBA" id="ARBA00020077"/>
    </source>
</evidence>
<keyword evidence="4 5" id="KW-0560">Oxidoreductase</keyword>
<organism evidence="5 6">
    <name type="scientific">Nosocomiicoccus ampullae</name>
    <dbReference type="NCBI Taxonomy" id="489910"/>
    <lineage>
        <taxon>Bacteria</taxon>
        <taxon>Bacillati</taxon>
        <taxon>Bacillota</taxon>
        <taxon>Bacilli</taxon>
        <taxon>Bacillales</taxon>
        <taxon>Staphylococcaceae</taxon>
        <taxon>Nosocomiicoccus</taxon>
    </lineage>
</organism>
<dbReference type="EMBL" id="JACHHF010000006">
    <property type="protein sequence ID" value="MBB5176290.1"/>
    <property type="molecule type" value="Genomic_DNA"/>
</dbReference>
<protein>
    <recommendedName>
        <fullName evidence="2">Glutathione peroxidase homolog BsaA</fullName>
    </recommendedName>
</protein>